<evidence type="ECO:0000313" key="6">
    <source>
        <dbReference type="EMBL" id="KAB4477120.1"/>
    </source>
</evidence>
<dbReference type="EMBL" id="QSJP01000017">
    <property type="protein sequence ID" value="RHD85443.1"/>
    <property type="molecule type" value="Genomic_DNA"/>
</dbReference>
<dbReference type="EMBL" id="WCRW01000003">
    <property type="protein sequence ID" value="KAB4457742.1"/>
    <property type="molecule type" value="Genomic_DNA"/>
</dbReference>
<feature type="domain" description="Minor fimbrium subunit Mfa1 C-terminal" evidence="2">
    <location>
        <begin position="356"/>
        <end position="422"/>
    </location>
</feature>
<dbReference type="KEGG" id="btho:Btheta7330_03879"/>
<dbReference type="GO" id="GO:0009418">
    <property type="term" value="C:pilus shaft"/>
    <property type="evidence" value="ECO:0007669"/>
    <property type="project" value="InterPro"/>
</dbReference>
<reference evidence="9 11" key="1">
    <citation type="submission" date="2018-08" db="EMBL/GenBank/DDBJ databases">
        <title>A genome reference for cultivated species of the human gut microbiota.</title>
        <authorList>
            <person name="Zou Y."/>
            <person name="Xue W."/>
            <person name="Luo G."/>
        </authorList>
    </citation>
    <scope>NUCLEOTIDE SEQUENCE [LARGE SCALE GENOMIC DNA]</scope>
    <source>
        <strain evidence="9 11">AM30-26</strain>
    </source>
</reference>
<organism evidence="6 13">
    <name type="scientific">Bacteroides thetaiotaomicron</name>
    <dbReference type="NCBI Taxonomy" id="818"/>
    <lineage>
        <taxon>Bacteria</taxon>
        <taxon>Pseudomonadati</taxon>
        <taxon>Bacteroidota</taxon>
        <taxon>Bacteroidia</taxon>
        <taxon>Bacteroidales</taxon>
        <taxon>Bacteroidaceae</taxon>
        <taxon>Bacteroides</taxon>
    </lineage>
</organism>
<evidence type="ECO:0000313" key="8">
    <source>
        <dbReference type="EMBL" id="MDC2235813.1"/>
    </source>
</evidence>
<evidence type="ECO:0000313" key="10">
    <source>
        <dbReference type="EMBL" id="UYU89562.1"/>
    </source>
</evidence>
<accession>A0A0P0FIW3</accession>
<feature type="chain" id="PRO_5002964783" evidence="1">
    <location>
        <begin position="21"/>
        <end position="426"/>
    </location>
</feature>
<dbReference type="EMBL" id="JAQNVG010000011">
    <property type="protein sequence ID" value="MDC2235813.1"/>
    <property type="molecule type" value="Genomic_DNA"/>
</dbReference>
<sequence length="426" mass="46785">MKVKNLLLAGLAVAAMTACSNDEIIDNDGIQTNGENAAMQINFQFPTTRVVSDGGTNAGIDIEYAATEITAVLEYTETNKRIVVKGLTFGQQTESGARIYSTEKFQVEAGNNVKVYAFINPIMEIPTTGLENLKVGKQKLPSEGLDYIAETIAKSGNFMMSNVNGEPTVIKAIVGGTDTNTANISVERISAKLTEETKRSIDNKYELTTPTFVGPKVYVQILSHTYTNLADDSYVLGGRNAAWSSFLHPYKTGEVSETDYRWLNATGTTYVLENLGSEWNTATSTSVLYQGQVFFENDGNQEIAGTFYSRPKLQSDGETWKVQIYKNWEELCADVDLTGIGENDDVALANRSIMRYAGGKCYYQAPIEHFGVGANIARNNWYQLKVTSIADLGYPKPVPPTPENETKLMMSVTIAPWTIHINNVGL</sequence>
<dbReference type="InterPro" id="IPR029140">
    <property type="entry name" value="Mfa1_C"/>
</dbReference>
<dbReference type="EMBL" id="JAHYQA010000003">
    <property type="protein sequence ID" value="MCE9236958.1"/>
    <property type="molecule type" value="Genomic_DNA"/>
</dbReference>
<evidence type="ECO:0000313" key="9">
    <source>
        <dbReference type="EMBL" id="RHD85443.1"/>
    </source>
</evidence>
<evidence type="ECO:0000313" key="12">
    <source>
        <dbReference type="Proteomes" id="UP000436825"/>
    </source>
</evidence>
<keyword evidence="1" id="KW-0732">Signal</keyword>
<dbReference type="Proteomes" id="UP001200544">
    <property type="component" value="Unassembled WGS sequence"/>
</dbReference>
<dbReference type="Pfam" id="PF15495">
    <property type="entry name" value="Fimbrillin_C"/>
    <property type="match status" value="1"/>
</dbReference>
<protein>
    <submittedName>
        <fullName evidence="7">Mfa1 family fimbria major subunit</fullName>
    </submittedName>
</protein>
<dbReference type="EMBL" id="CP083685">
    <property type="protein sequence ID" value="UYU89562.1"/>
    <property type="molecule type" value="Genomic_DNA"/>
</dbReference>
<proteinExistence type="predicted"/>
<evidence type="ECO:0000259" key="2">
    <source>
        <dbReference type="Pfam" id="PF15495"/>
    </source>
</evidence>
<dbReference type="GeneID" id="60925401"/>
<dbReference type="Proteomes" id="UP001162960">
    <property type="component" value="Chromosome"/>
</dbReference>
<evidence type="ECO:0000313" key="14">
    <source>
        <dbReference type="Proteomes" id="UP000440614"/>
    </source>
</evidence>
<name>A0A0P0FIW3_BACT4</name>
<dbReference type="EMBL" id="WCRY01000023">
    <property type="protein sequence ID" value="KAB4477120.1"/>
    <property type="molecule type" value="Genomic_DNA"/>
</dbReference>
<gene>
    <name evidence="9" type="ORF">DW780_17570</name>
    <name evidence="5" type="ORF">GAN75_06000</name>
    <name evidence="6" type="ORF">GAN91_20340</name>
    <name evidence="4" type="ORF">GAN93_09205</name>
    <name evidence="3" type="ORF">GAO51_05080</name>
    <name evidence="7" type="ORF">K0H07_07255</name>
    <name evidence="10" type="ORF">KQP74_16595</name>
    <name evidence="8" type="ORF">PO127_08655</name>
</gene>
<evidence type="ECO:0000313" key="13">
    <source>
        <dbReference type="Proteomes" id="UP000436858"/>
    </source>
</evidence>
<dbReference type="EMBL" id="WCSB01000007">
    <property type="protein sequence ID" value="KAB4452796.1"/>
    <property type="molecule type" value="Genomic_DNA"/>
</dbReference>
<dbReference type="NCBIfam" id="NF038041">
    <property type="entry name" value="fim_Mfa1_fam"/>
    <property type="match status" value="1"/>
</dbReference>
<evidence type="ECO:0000313" key="3">
    <source>
        <dbReference type="EMBL" id="KAB4314738.1"/>
    </source>
</evidence>
<dbReference type="PROSITE" id="PS51257">
    <property type="entry name" value="PROKAR_LIPOPROTEIN"/>
    <property type="match status" value="1"/>
</dbReference>
<dbReference type="EMBL" id="WCSY01000004">
    <property type="protein sequence ID" value="KAB4314738.1"/>
    <property type="molecule type" value="Genomic_DNA"/>
</dbReference>
<dbReference type="Gene3D" id="2.60.40.2580">
    <property type="match status" value="1"/>
</dbReference>
<dbReference type="Proteomes" id="UP000436825">
    <property type="component" value="Unassembled WGS sequence"/>
</dbReference>
<accession>C6ILD2</accession>
<reference evidence="7" key="4">
    <citation type="submission" date="2021-07" db="EMBL/GenBank/DDBJ databases">
        <title>Comparative genomics of Bacteroides fragilis group isolates reveals species-dependent resistance mechanisms and validates clinical tools for resistance prediction.</title>
        <authorList>
            <person name="Wallace M.J."/>
            <person name="Jean S."/>
            <person name="Wallace M.A."/>
            <person name="Carey-Ann B.D."/>
            <person name="Dantas G."/>
        </authorList>
    </citation>
    <scope>NUCLEOTIDE SEQUENCE</scope>
    <source>
        <strain evidence="7">BJH_160</strain>
    </source>
</reference>
<dbReference type="Proteomes" id="UP001217776">
    <property type="component" value="Unassembled WGS sequence"/>
</dbReference>
<evidence type="ECO:0000313" key="5">
    <source>
        <dbReference type="EMBL" id="KAB4457742.1"/>
    </source>
</evidence>
<dbReference type="RefSeq" id="WP_008764431.1">
    <property type="nucleotide sequence ID" value="NZ_BAABXH010000002.1"/>
</dbReference>
<dbReference type="Proteomes" id="UP000436858">
    <property type="component" value="Unassembled WGS sequence"/>
</dbReference>
<evidence type="ECO:0000313" key="7">
    <source>
        <dbReference type="EMBL" id="MCE9236958.1"/>
    </source>
</evidence>
<dbReference type="Proteomes" id="UP000460317">
    <property type="component" value="Unassembled WGS sequence"/>
</dbReference>
<evidence type="ECO:0000313" key="11">
    <source>
        <dbReference type="Proteomes" id="UP000284785"/>
    </source>
</evidence>
<reference evidence="10" key="3">
    <citation type="submission" date="2021-06" db="EMBL/GenBank/DDBJ databases">
        <title>Interrogation of the integrated mobile genetic elements in gut-associated Bacteroides with a consensus prediction approach.</title>
        <authorList>
            <person name="Campbell D.E."/>
            <person name="Leigh J.R."/>
            <person name="Kim T."/>
            <person name="England W."/>
            <person name="Whitaker R.J."/>
            <person name="Degnan P.H."/>
        </authorList>
    </citation>
    <scope>NUCLEOTIDE SEQUENCE</scope>
    <source>
        <strain evidence="10">VPI-3443</strain>
    </source>
</reference>
<reference evidence="12 13" key="2">
    <citation type="journal article" date="2019" name="Nat. Med.">
        <title>A library of human gut bacterial isolates paired with longitudinal multiomics data enables mechanistic microbiome research.</title>
        <authorList>
            <person name="Poyet M."/>
            <person name="Groussin M."/>
            <person name="Gibbons S.M."/>
            <person name="Avila-Pacheco J."/>
            <person name="Jiang X."/>
            <person name="Kearney S.M."/>
            <person name="Perrotta A.R."/>
            <person name="Berdy B."/>
            <person name="Zhao S."/>
            <person name="Lieberman T.D."/>
            <person name="Swanson P.K."/>
            <person name="Smith M."/>
            <person name="Roesemann S."/>
            <person name="Alexander J.E."/>
            <person name="Rich S.A."/>
            <person name="Livny J."/>
            <person name="Vlamakis H."/>
            <person name="Clish C."/>
            <person name="Bullock K."/>
            <person name="Deik A."/>
            <person name="Scott J."/>
            <person name="Pierce K.A."/>
            <person name="Xavier R.J."/>
            <person name="Alm E.J."/>
        </authorList>
    </citation>
    <scope>NUCLEOTIDE SEQUENCE [LARGE SCALE GENOMIC DNA]</scope>
    <source>
        <strain evidence="5 12">BIOML-A160</strain>
        <strain evidence="6 13">BIOML-A162</strain>
        <strain evidence="4 15">BIOML-A165</strain>
        <strain evidence="3 14">BIOML-A188</strain>
    </source>
</reference>
<reference evidence="8" key="5">
    <citation type="submission" date="2022-10" db="EMBL/GenBank/DDBJ databases">
        <title>Human gut microbiome strain richness.</title>
        <authorList>
            <person name="Chen-Liaw A."/>
        </authorList>
    </citation>
    <scope>NUCLEOTIDE SEQUENCE</scope>
    <source>
        <strain evidence="8">1001283st1_A3_1001283B150304_161114</strain>
    </source>
</reference>
<evidence type="ECO:0000313" key="15">
    <source>
        <dbReference type="Proteomes" id="UP000460317"/>
    </source>
</evidence>
<evidence type="ECO:0000313" key="4">
    <source>
        <dbReference type="EMBL" id="KAB4452796.1"/>
    </source>
</evidence>
<dbReference type="OMA" id="NIETAGQ"/>
<dbReference type="AlphaFoldDB" id="A0A0P0FIW3"/>
<dbReference type="Proteomes" id="UP000440614">
    <property type="component" value="Unassembled WGS sequence"/>
</dbReference>
<feature type="signal peptide" evidence="1">
    <location>
        <begin position="1"/>
        <end position="20"/>
    </location>
</feature>
<dbReference type="InterPro" id="IPR047786">
    <property type="entry name" value="Mfa1_fim"/>
</dbReference>
<dbReference type="Gene3D" id="2.60.40.3690">
    <property type="match status" value="1"/>
</dbReference>
<evidence type="ECO:0000256" key="1">
    <source>
        <dbReference type="SAM" id="SignalP"/>
    </source>
</evidence>
<dbReference type="Proteomes" id="UP000284785">
    <property type="component" value="Unassembled WGS sequence"/>
</dbReference>